<evidence type="ECO:0000256" key="7">
    <source>
        <dbReference type="ARBA" id="ARBA00023237"/>
    </source>
</evidence>
<gene>
    <name evidence="11" type="ORF">AO356_04885</name>
</gene>
<keyword evidence="5 9" id="KW-0472">Membrane</keyword>
<evidence type="ECO:0000313" key="12">
    <source>
        <dbReference type="Proteomes" id="UP000059425"/>
    </source>
</evidence>
<keyword evidence="3 9" id="KW-1134">Transmembrane beta strand</keyword>
<dbReference type="AlphaFoldDB" id="A0A0N9W4F9"/>
<dbReference type="EMBL" id="CP012831">
    <property type="protein sequence ID" value="ALI06149.1"/>
    <property type="molecule type" value="Genomic_DNA"/>
</dbReference>
<feature type="coiled-coil region" evidence="10">
    <location>
        <begin position="222"/>
        <end position="249"/>
    </location>
</feature>
<dbReference type="Proteomes" id="UP000059425">
    <property type="component" value="Chromosome"/>
</dbReference>
<name>A0A0N9W4F9_PSEFL</name>
<evidence type="ECO:0000256" key="5">
    <source>
        <dbReference type="ARBA" id="ARBA00023136"/>
    </source>
</evidence>
<dbReference type="GeneID" id="301218226"/>
<dbReference type="PANTHER" id="PTHR30203">
    <property type="entry name" value="OUTER MEMBRANE CATION EFFLUX PROTEIN"/>
    <property type="match status" value="1"/>
</dbReference>
<evidence type="ECO:0000256" key="10">
    <source>
        <dbReference type="SAM" id="Coils"/>
    </source>
</evidence>
<organism evidence="11 12">
    <name type="scientific">Pseudomonas fluorescens</name>
    <dbReference type="NCBI Taxonomy" id="294"/>
    <lineage>
        <taxon>Bacteria</taxon>
        <taxon>Pseudomonadati</taxon>
        <taxon>Pseudomonadota</taxon>
        <taxon>Gammaproteobacteria</taxon>
        <taxon>Pseudomonadales</taxon>
        <taxon>Pseudomonadaceae</taxon>
        <taxon>Pseudomonas</taxon>
    </lineage>
</organism>
<dbReference type="InterPro" id="IPR010131">
    <property type="entry name" value="MdtP/NodT-like"/>
</dbReference>
<dbReference type="GO" id="GO:0009279">
    <property type="term" value="C:cell outer membrane"/>
    <property type="evidence" value="ECO:0007669"/>
    <property type="project" value="UniProtKB-SubCell"/>
</dbReference>
<dbReference type="SUPFAM" id="SSF56954">
    <property type="entry name" value="Outer membrane efflux proteins (OEP)"/>
    <property type="match status" value="1"/>
</dbReference>
<keyword evidence="4 9" id="KW-0812">Transmembrane</keyword>
<sequence>MSKSLLSLTIAAVVLSGCSLIPDYQRPEAPVAAQYPQGPAYEAANAPGQAAAEQGWKQFFHDPALQQLIQVALENNRDLRVAALNIDAYAAQYRIQRADLFPAVSATGSGSRQRVPARASQTGEAAISSSYSATLGISAYELDLFGRVRSLSEQALQSYFATEEARRSTQISLVANVANAYLTWQADKELLKLTQETLGAYEQSFKLTSRSAEVGVASALDLSQARTAVENARVQLARYTRQVAQDENSLTLLLGTGLPANLNSQPLSDDLLSEVPAGLPSDLLQRRPDILQAERNLLAANANIGAARAAFFPSISLTANAGTLSPDLSGLFKGGSGTWTFAPQINLPIFNAGSLRASLDYAKIQKDINVAQYEKSIQTAFQEVSDGLAARQTYNEQLQAQTDFVAANQDYYRLAERRYRIGVDSNLTFLDAQRQLFSAQQSLITDRLAQLTSEVNLYKALGGGWNAETGKNEPVKEEAPKMKLF</sequence>
<dbReference type="PROSITE" id="PS51257">
    <property type="entry name" value="PROKAR_LIPOPROTEIN"/>
    <property type="match status" value="1"/>
</dbReference>
<comment type="similarity">
    <text evidence="2 9">Belongs to the outer membrane factor (OMF) (TC 1.B.17) family.</text>
</comment>
<dbReference type="OrthoDB" id="9770517at2"/>
<evidence type="ECO:0000256" key="9">
    <source>
        <dbReference type="RuleBase" id="RU362097"/>
    </source>
</evidence>
<proteinExistence type="inferred from homology"/>
<protein>
    <submittedName>
        <fullName evidence="11">Multidrug transporter</fullName>
    </submittedName>
</protein>
<dbReference type="PANTHER" id="PTHR30203:SF32">
    <property type="entry name" value="CATION EFFLUX SYSTEM PROTEIN CUSC"/>
    <property type="match status" value="1"/>
</dbReference>
<reference evidence="12" key="1">
    <citation type="submission" date="2015-09" db="EMBL/GenBank/DDBJ databases">
        <title>Whole genome sequence of Pseudomonas fluorescens FW300-N2C3.</title>
        <authorList>
            <person name="Ray J."/>
            <person name="Melnyk R."/>
            <person name="Deutschbauer A."/>
        </authorList>
    </citation>
    <scope>NUCLEOTIDE SEQUENCE [LARGE SCALE GENOMIC DNA]</scope>
    <source>
        <strain evidence="12">FW300-N2C3</strain>
    </source>
</reference>
<keyword evidence="6 9" id="KW-0564">Palmitate</keyword>
<comment type="subcellular location">
    <subcellularLocation>
        <location evidence="1 9">Cell outer membrane</location>
        <topology evidence="1 9">Lipid-anchor</topology>
    </subcellularLocation>
</comment>
<evidence type="ECO:0000256" key="2">
    <source>
        <dbReference type="ARBA" id="ARBA00007613"/>
    </source>
</evidence>
<evidence type="ECO:0000256" key="1">
    <source>
        <dbReference type="ARBA" id="ARBA00004459"/>
    </source>
</evidence>
<keyword evidence="7" id="KW-0998">Cell outer membrane</keyword>
<dbReference type="RefSeq" id="WP_053119222.1">
    <property type="nucleotide sequence ID" value="NZ_CP012831.1"/>
</dbReference>
<dbReference type="Gene3D" id="2.20.200.10">
    <property type="entry name" value="Outer membrane efflux proteins (OEP)"/>
    <property type="match status" value="1"/>
</dbReference>
<dbReference type="NCBIfam" id="TIGR01845">
    <property type="entry name" value="outer_NodT"/>
    <property type="match status" value="1"/>
</dbReference>
<dbReference type="Pfam" id="PF02321">
    <property type="entry name" value="OEP"/>
    <property type="match status" value="2"/>
</dbReference>
<dbReference type="InterPro" id="IPR003423">
    <property type="entry name" value="OMP_efflux"/>
</dbReference>
<evidence type="ECO:0000256" key="4">
    <source>
        <dbReference type="ARBA" id="ARBA00022692"/>
    </source>
</evidence>
<evidence type="ECO:0000256" key="8">
    <source>
        <dbReference type="ARBA" id="ARBA00023288"/>
    </source>
</evidence>
<dbReference type="GO" id="GO:0015562">
    <property type="term" value="F:efflux transmembrane transporter activity"/>
    <property type="evidence" value="ECO:0007669"/>
    <property type="project" value="InterPro"/>
</dbReference>
<evidence type="ECO:0000313" key="11">
    <source>
        <dbReference type="EMBL" id="ALI06149.1"/>
    </source>
</evidence>
<keyword evidence="10" id="KW-0175">Coiled coil</keyword>
<evidence type="ECO:0000256" key="6">
    <source>
        <dbReference type="ARBA" id="ARBA00023139"/>
    </source>
</evidence>
<reference evidence="11 12" key="2">
    <citation type="journal article" date="2018" name="Nature">
        <title>Mutant phenotypes for thousands of bacterial genes of unknown function.</title>
        <authorList>
            <person name="Price M.N."/>
            <person name="Wetmore K.M."/>
            <person name="Waters R.J."/>
            <person name="Callaghan M."/>
            <person name="Ray J."/>
            <person name="Liu H."/>
            <person name="Kuehl J.V."/>
            <person name="Melnyk R.A."/>
            <person name="Lamson J.S."/>
            <person name="Suh Y."/>
            <person name="Carlson H.K."/>
            <person name="Esquivel Z."/>
            <person name="Sadeeshkumar H."/>
            <person name="Chakraborty R."/>
            <person name="Zane G.M."/>
            <person name="Rubin B.E."/>
            <person name="Wall J.D."/>
            <person name="Visel A."/>
            <person name="Bristow J."/>
            <person name="Blow M.J."/>
            <person name="Arkin A.P."/>
            <person name="Deutschbauer A.M."/>
        </authorList>
    </citation>
    <scope>NUCLEOTIDE SEQUENCE [LARGE SCALE GENOMIC DNA]</scope>
    <source>
        <strain evidence="11 12">FW300-N2C3</strain>
    </source>
</reference>
<evidence type="ECO:0000256" key="3">
    <source>
        <dbReference type="ARBA" id="ARBA00022452"/>
    </source>
</evidence>
<accession>A0A0N9W4F9</accession>
<keyword evidence="8 9" id="KW-0449">Lipoprotein</keyword>
<dbReference type="Gene3D" id="1.20.1600.10">
    <property type="entry name" value="Outer membrane efflux proteins (OEP)"/>
    <property type="match status" value="1"/>
</dbReference>